<evidence type="ECO:0000256" key="3">
    <source>
        <dbReference type="ARBA" id="ARBA00022989"/>
    </source>
</evidence>
<keyword evidence="2 6" id="KW-0812">Transmembrane</keyword>
<feature type="transmembrane region" description="Helical" evidence="6">
    <location>
        <begin position="60"/>
        <end position="84"/>
    </location>
</feature>
<reference evidence="8 9" key="1">
    <citation type="journal article" date="2019" name="Mol. Biol. Evol.">
        <title>Blast fungal genomes show frequent chromosomal changes, gene gains and losses, and effector gene turnover.</title>
        <authorList>
            <person name="Gomez Luciano L.B."/>
            <person name="Jason Tsai I."/>
            <person name="Chuma I."/>
            <person name="Tosa Y."/>
            <person name="Chen Y.H."/>
            <person name="Li J.Y."/>
            <person name="Li M.Y."/>
            <person name="Jade Lu M.Y."/>
            <person name="Nakayashiki H."/>
            <person name="Li W.H."/>
        </authorList>
    </citation>
    <scope>NUCLEOTIDE SEQUENCE [LARGE SCALE GENOMIC DNA]</scope>
    <source>
        <strain evidence="8">MZ5-1-6</strain>
    </source>
</reference>
<gene>
    <name evidence="8" type="ORF">PoMZ_06937</name>
</gene>
<accession>A0A4P7NSA6</accession>
<feature type="domain" description="Rhodopsin" evidence="7">
    <location>
        <begin position="44"/>
        <end position="287"/>
    </location>
</feature>
<keyword evidence="4 6" id="KW-0472">Membrane</keyword>
<dbReference type="PANTHER" id="PTHR33048">
    <property type="entry name" value="PTH11-LIKE INTEGRAL MEMBRANE PROTEIN (AFU_ORTHOLOGUE AFUA_5G11245)"/>
    <property type="match status" value="1"/>
</dbReference>
<name>A0A4P7NSA6_PYROR</name>
<comment type="subcellular location">
    <subcellularLocation>
        <location evidence="1">Membrane</location>
        <topology evidence="1">Multi-pass membrane protein</topology>
    </subcellularLocation>
</comment>
<feature type="transmembrane region" description="Helical" evidence="6">
    <location>
        <begin position="225"/>
        <end position="244"/>
    </location>
</feature>
<evidence type="ECO:0000256" key="1">
    <source>
        <dbReference type="ARBA" id="ARBA00004141"/>
    </source>
</evidence>
<feature type="transmembrane region" description="Helical" evidence="6">
    <location>
        <begin position="140"/>
        <end position="160"/>
    </location>
</feature>
<organism evidence="8 9">
    <name type="scientific">Pyricularia oryzae</name>
    <name type="common">Rice blast fungus</name>
    <name type="synonym">Magnaporthe oryzae</name>
    <dbReference type="NCBI Taxonomy" id="318829"/>
    <lineage>
        <taxon>Eukaryota</taxon>
        <taxon>Fungi</taxon>
        <taxon>Dikarya</taxon>
        <taxon>Ascomycota</taxon>
        <taxon>Pezizomycotina</taxon>
        <taxon>Sordariomycetes</taxon>
        <taxon>Sordariomycetidae</taxon>
        <taxon>Magnaporthales</taxon>
        <taxon>Pyriculariaceae</taxon>
        <taxon>Pyricularia</taxon>
    </lineage>
</organism>
<dbReference type="OMA" id="LKPHEMM"/>
<feature type="transmembrane region" description="Helical" evidence="6">
    <location>
        <begin position="201"/>
        <end position="218"/>
    </location>
</feature>
<dbReference type="AlphaFoldDB" id="A0A4P7NSA6"/>
<feature type="transmembrane region" description="Helical" evidence="6">
    <location>
        <begin position="26"/>
        <end position="48"/>
    </location>
</feature>
<feature type="transmembrane region" description="Helical" evidence="6">
    <location>
        <begin position="104"/>
        <end position="128"/>
    </location>
</feature>
<evidence type="ECO:0000259" key="7">
    <source>
        <dbReference type="Pfam" id="PF20684"/>
    </source>
</evidence>
<feature type="transmembrane region" description="Helical" evidence="6">
    <location>
        <begin position="264"/>
        <end position="283"/>
    </location>
</feature>
<sequence length="467" mass="51413">MHYPTPDVIASWPPPNYTNPQRRGPALLAIELTILPIALVTLLLRLYVRIRIVKSYGWDDWLMVAAAACGLGVTLCTIIATQVFNWNAHIWDLTSDQMVQGRKVSLASQTLFAAATSLAKASILLSYLRIAPQKSWFRRLTFSALALVSTIGFAAISLFWTQCTPISSYWFLQDPSQAVNCEVDEGLLDFAQALCNVCTDLIVYVLPIPTLAALSLPLGQRIATIALFSLGLIVVVAGCMRAYWISYVVVADLPDFTWEGYHLWIWTAVECQLSVICGCVPVLKPLFLMMLGREAGFELRREDIDDDVADFDFCDIATTRDSKAYTMYARSVHSSHTNASAIEAPPAARNTNRFSFVWASSDGLARTNVVVETVDVAAATAAASDPWYPGTRPAFIPGMPPPPRPPRSPLPPEMENGMYLAEICKRHTMPNLRDDDADVWVSATGGVRTVITAGVPIKPKAKSLRWV</sequence>
<dbReference type="PANTHER" id="PTHR33048:SF129">
    <property type="entry name" value="INTEGRAL MEMBRANE PROTEIN-RELATED"/>
    <property type="match status" value="1"/>
</dbReference>
<dbReference type="EMBL" id="CP034209">
    <property type="protein sequence ID" value="QBZ65230.1"/>
    <property type="molecule type" value="Genomic_DNA"/>
</dbReference>
<dbReference type="InterPro" id="IPR052337">
    <property type="entry name" value="SAT4-like"/>
</dbReference>
<dbReference type="InterPro" id="IPR049326">
    <property type="entry name" value="Rhodopsin_dom_fungi"/>
</dbReference>
<dbReference type="Pfam" id="PF20684">
    <property type="entry name" value="Fung_rhodopsin"/>
    <property type="match status" value="1"/>
</dbReference>
<proteinExistence type="inferred from homology"/>
<evidence type="ECO:0000313" key="8">
    <source>
        <dbReference type="EMBL" id="QBZ65230.1"/>
    </source>
</evidence>
<evidence type="ECO:0000256" key="5">
    <source>
        <dbReference type="ARBA" id="ARBA00038359"/>
    </source>
</evidence>
<evidence type="ECO:0000256" key="4">
    <source>
        <dbReference type="ARBA" id="ARBA00023136"/>
    </source>
</evidence>
<dbReference type="Proteomes" id="UP000294847">
    <property type="component" value="Chromosome 6"/>
</dbReference>
<dbReference type="GO" id="GO:0016020">
    <property type="term" value="C:membrane"/>
    <property type="evidence" value="ECO:0007669"/>
    <property type="project" value="UniProtKB-SubCell"/>
</dbReference>
<dbReference type="VEuPathDB" id="FungiDB:M_BR32_EuGene_00109221"/>
<keyword evidence="3 6" id="KW-1133">Transmembrane helix</keyword>
<evidence type="ECO:0000313" key="9">
    <source>
        <dbReference type="Proteomes" id="UP000294847"/>
    </source>
</evidence>
<evidence type="ECO:0000256" key="6">
    <source>
        <dbReference type="SAM" id="Phobius"/>
    </source>
</evidence>
<protein>
    <recommendedName>
        <fullName evidence="7">Rhodopsin domain-containing protein</fullName>
    </recommendedName>
</protein>
<evidence type="ECO:0000256" key="2">
    <source>
        <dbReference type="ARBA" id="ARBA00022692"/>
    </source>
</evidence>
<comment type="similarity">
    <text evidence="5">Belongs to the SAT4 family.</text>
</comment>